<dbReference type="EMBL" id="HBER01054607">
    <property type="protein sequence ID" value="CAD8551971.1"/>
    <property type="molecule type" value="Transcribed_RNA"/>
</dbReference>
<organism evidence="1">
    <name type="scientific">Calcidiscus leptoporus</name>
    <dbReference type="NCBI Taxonomy" id="127549"/>
    <lineage>
        <taxon>Eukaryota</taxon>
        <taxon>Haptista</taxon>
        <taxon>Haptophyta</taxon>
        <taxon>Prymnesiophyceae</taxon>
        <taxon>Coccolithales</taxon>
        <taxon>Calcidiscaceae</taxon>
        <taxon>Calcidiscus</taxon>
    </lineage>
</organism>
<evidence type="ECO:0000313" key="1">
    <source>
        <dbReference type="EMBL" id="CAD8551971.1"/>
    </source>
</evidence>
<protein>
    <submittedName>
        <fullName evidence="1">Uncharacterized protein</fullName>
    </submittedName>
</protein>
<gene>
    <name evidence="1" type="ORF">CLEP1334_LOCUS27261</name>
</gene>
<name>A0A7S0JJ27_9EUKA</name>
<reference evidence="1" key="1">
    <citation type="submission" date="2021-01" db="EMBL/GenBank/DDBJ databases">
        <authorList>
            <person name="Corre E."/>
            <person name="Pelletier E."/>
            <person name="Niang G."/>
            <person name="Scheremetjew M."/>
            <person name="Finn R."/>
            <person name="Kale V."/>
            <person name="Holt S."/>
            <person name="Cochrane G."/>
            <person name="Meng A."/>
            <person name="Brown T."/>
            <person name="Cohen L."/>
        </authorList>
    </citation>
    <scope>NUCLEOTIDE SEQUENCE</scope>
    <source>
        <strain evidence="1">RCC1130</strain>
    </source>
</reference>
<sequence length="348" mass="37030">MPCWQPPSRSYLQLASRVEAFAVSTKSSPCTSSMRRVPLANRTWQWRCPPLPVPDPRALCLRLRGNILIVGDSVSHVFAQTLAALQGGQRLQDTPSRAEWSVCGGRRRLTYVRNDVLDVAASYGGALTSGRGFNCYMRAPPLSFGAGGPTPLAVRAALQNKGGNPALCNPWSSDLRGADLAVLNSGAHGLPDDVYAAFMRAAAAHARGHAPNGTVLVWRNTPAGTPGCAATKTAAPLPTLQAAKVHIAALGWAFDWDQFARRNAIAARVFLAQGFAVADAYTGTAMRLDGHPHDCLHYCMPGPVLHWVLLVLGAFAARRGGLQSEVGAAPVKRPATIAHTKHKGKQKA</sequence>
<accession>A0A7S0JJ27</accession>
<proteinExistence type="predicted"/>
<dbReference type="AlphaFoldDB" id="A0A7S0JJ27"/>